<sequence length="279" mass="32793">MIRKLLIVLSFLSTLYSPAKTREVHVIDTARIKIVYERIMVLDTLCPNKRFKNDILSLFAGDRASAFYSEENRTDLEMQDNPEYLLRSFKDPELSKNLAGLENEAIFREYDKNLQTVHQRYDLSNWQLNEDIEKPQWEIQDSIINILGYDCVMASSQYRGRRWTAFFSPEIAIPEGPWKLIGLPGIILKAYDNKKEYCYDAVEINTDKPGLVEYYNYRDRLIIKDRIKGLIHRYSAQKSNIKEKIQAAYGISNMAVRTDSTQDKRYDFEETDYPHNKTK</sequence>
<evidence type="ECO:0000313" key="1">
    <source>
        <dbReference type="EMBL" id="TGY77798.1"/>
    </source>
</evidence>
<evidence type="ECO:0000313" key="2">
    <source>
        <dbReference type="Proteomes" id="UP000306319"/>
    </source>
</evidence>
<dbReference type="Proteomes" id="UP000306319">
    <property type="component" value="Unassembled WGS sequence"/>
</dbReference>
<keyword evidence="2" id="KW-1185">Reference proteome</keyword>
<protein>
    <submittedName>
        <fullName evidence="1">GLPGLI family protein</fullName>
    </submittedName>
</protein>
<proteinExistence type="predicted"/>
<organism evidence="1 2">
    <name type="scientific">Lepagella muris</name>
    <dbReference type="NCBI Taxonomy" id="3032870"/>
    <lineage>
        <taxon>Bacteria</taxon>
        <taxon>Pseudomonadati</taxon>
        <taxon>Bacteroidota</taxon>
        <taxon>Bacteroidia</taxon>
        <taxon>Bacteroidales</taxon>
        <taxon>Muribaculaceae</taxon>
        <taxon>Lepagella</taxon>
    </lineage>
</organism>
<gene>
    <name evidence="1" type="ORF">E5331_13255</name>
</gene>
<reference evidence="1" key="1">
    <citation type="submission" date="2019-04" db="EMBL/GenBank/DDBJ databases">
        <title>Microbes associate with the intestines of laboratory mice.</title>
        <authorList>
            <person name="Navarre W."/>
            <person name="Wong E."/>
            <person name="Huang K."/>
            <person name="Tropini C."/>
            <person name="Ng K."/>
            <person name="Yu B."/>
        </authorList>
    </citation>
    <scope>NUCLEOTIDE SEQUENCE</scope>
    <source>
        <strain evidence="1">NM04_E33</strain>
    </source>
</reference>
<dbReference type="EMBL" id="SRYB01000020">
    <property type="protein sequence ID" value="TGY77798.1"/>
    <property type="molecule type" value="Genomic_DNA"/>
</dbReference>
<accession>A0AC61RJ09</accession>
<comment type="caution">
    <text evidence="1">The sequence shown here is derived from an EMBL/GenBank/DDBJ whole genome shotgun (WGS) entry which is preliminary data.</text>
</comment>
<name>A0AC61RJ09_9BACT</name>